<feature type="compositionally biased region" description="Acidic residues" evidence="1">
    <location>
        <begin position="107"/>
        <end position="125"/>
    </location>
</feature>
<accession>A0A397IEF8</accession>
<evidence type="ECO:0000313" key="2">
    <source>
        <dbReference type="EMBL" id="RHZ73187.1"/>
    </source>
</evidence>
<dbReference type="AlphaFoldDB" id="A0A397IEF8"/>
<feature type="region of interest" description="Disordered" evidence="1">
    <location>
        <begin position="103"/>
        <end position="125"/>
    </location>
</feature>
<sequence>MTKNKNIFRHKSDDDKINEKKSPKDDGSFDEISEETKKELTDFIVEKKKTDVIATQSATTSETIEIITSTQKKDGSFEINEKITSSNDLITLAQTITTNDELKFFDPPEESDSDEIEDLDEKEDLDDDLDEMGHLFLQQRIQTYQFLKN</sequence>
<organism evidence="2 3">
    <name type="scientific">Diversispora epigaea</name>
    <dbReference type="NCBI Taxonomy" id="1348612"/>
    <lineage>
        <taxon>Eukaryota</taxon>
        <taxon>Fungi</taxon>
        <taxon>Fungi incertae sedis</taxon>
        <taxon>Mucoromycota</taxon>
        <taxon>Glomeromycotina</taxon>
        <taxon>Glomeromycetes</taxon>
        <taxon>Diversisporales</taxon>
        <taxon>Diversisporaceae</taxon>
        <taxon>Diversispora</taxon>
    </lineage>
</organism>
<name>A0A397IEF8_9GLOM</name>
<keyword evidence="3" id="KW-1185">Reference proteome</keyword>
<reference evidence="2 3" key="1">
    <citation type="submission" date="2018-08" db="EMBL/GenBank/DDBJ databases">
        <title>Genome and evolution of the arbuscular mycorrhizal fungus Diversispora epigaea (formerly Glomus versiforme) and its bacterial endosymbionts.</title>
        <authorList>
            <person name="Sun X."/>
            <person name="Fei Z."/>
            <person name="Harrison M."/>
        </authorList>
    </citation>
    <scope>NUCLEOTIDE SEQUENCE [LARGE SCALE GENOMIC DNA]</scope>
    <source>
        <strain evidence="2 3">IT104</strain>
    </source>
</reference>
<evidence type="ECO:0000256" key="1">
    <source>
        <dbReference type="SAM" id="MobiDB-lite"/>
    </source>
</evidence>
<gene>
    <name evidence="2" type="ORF">Glove_232g145</name>
</gene>
<dbReference type="EMBL" id="PQFF01000215">
    <property type="protein sequence ID" value="RHZ73187.1"/>
    <property type="molecule type" value="Genomic_DNA"/>
</dbReference>
<protein>
    <submittedName>
        <fullName evidence="2">Uncharacterized protein</fullName>
    </submittedName>
</protein>
<proteinExistence type="predicted"/>
<dbReference type="Proteomes" id="UP000266861">
    <property type="component" value="Unassembled WGS sequence"/>
</dbReference>
<evidence type="ECO:0000313" key="3">
    <source>
        <dbReference type="Proteomes" id="UP000266861"/>
    </source>
</evidence>
<feature type="region of interest" description="Disordered" evidence="1">
    <location>
        <begin position="1"/>
        <end position="33"/>
    </location>
</feature>
<feature type="compositionally biased region" description="Basic and acidic residues" evidence="1">
    <location>
        <begin position="10"/>
        <end position="27"/>
    </location>
</feature>
<comment type="caution">
    <text evidence="2">The sequence shown here is derived from an EMBL/GenBank/DDBJ whole genome shotgun (WGS) entry which is preliminary data.</text>
</comment>